<reference evidence="1" key="2">
    <citation type="submission" date="2015-11" db="EMBL/GenBank/DDBJ databases">
        <authorList>
            <person name="Zhang Y."/>
            <person name="Guo Z."/>
        </authorList>
    </citation>
    <scope>NUCLEOTIDE SEQUENCE</scope>
</reference>
<protein>
    <submittedName>
        <fullName evidence="1">Expressed protein</fullName>
    </submittedName>
</protein>
<accession>A0A068XUB6</accession>
<organism evidence="1 2">
    <name type="scientific">Echinococcus multilocularis</name>
    <name type="common">Fox tapeworm</name>
    <dbReference type="NCBI Taxonomy" id="6211"/>
    <lineage>
        <taxon>Eukaryota</taxon>
        <taxon>Metazoa</taxon>
        <taxon>Spiralia</taxon>
        <taxon>Lophotrochozoa</taxon>
        <taxon>Platyhelminthes</taxon>
        <taxon>Cestoda</taxon>
        <taxon>Eucestoda</taxon>
        <taxon>Cyclophyllidea</taxon>
        <taxon>Taeniidae</taxon>
        <taxon>Echinococcus</taxon>
    </lineage>
</organism>
<dbReference type="Proteomes" id="UP000017246">
    <property type="component" value="Unassembled WGS sequence"/>
</dbReference>
<keyword evidence="2" id="KW-1185">Reference proteome</keyword>
<evidence type="ECO:0000313" key="2">
    <source>
        <dbReference type="Proteomes" id="UP000017246"/>
    </source>
</evidence>
<dbReference type="EMBL" id="LN902841">
    <property type="protein sequence ID" value="CDS35917.1"/>
    <property type="molecule type" value="Genomic_DNA"/>
</dbReference>
<sequence length="74" mass="8556">MTLDFIIILYKMKQSYVCVENVLIACTETTQTRTWVGVGESEEKDSRPHGEGTRYTCLEYEVEKVRFTGENKLS</sequence>
<name>A0A068XUB6_ECHMU</name>
<evidence type="ECO:0000313" key="1">
    <source>
        <dbReference type="EMBL" id="CDS35917.1"/>
    </source>
</evidence>
<proteinExistence type="predicted"/>
<gene>
    <name evidence="1" type="ORF">EmuJ_001187500</name>
</gene>
<reference evidence="1" key="1">
    <citation type="journal article" date="2013" name="Nature">
        <title>The genomes of four tapeworm species reveal adaptations to parasitism.</title>
        <authorList>
            <person name="Tsai I.J."/>
            <person name="Zarowiecki M."/>
            <person name="Holroyd N."/>
            <person name="Garciarrubio A."/>
            <person name="Sanchez-Flores A."/>
            <person name="Brooks K.L."/>
            <person name="Tracey A."/>
            <person name="Bobes R.J."/>
            <person name="Fragoso G."/>
            <person name="Sciutto E."/>
            <person name="Aslett M."/>
            <person name="Beasley H."/>
            <person name="Bennett H.M."/>
            <person name="Cai J."/>
            <person name="Camicia F."/>
            <person name="Clark R."/>
            <person name="Cucher M."/>
            <person name="De Silva N."/>
            <person name="Day T.A."/>
            <person name="Deplazes P."/>
            <person name="Estrada K."/>
            <person name="Fernandez C."/>
            <person name="Holland P.W."/>
            <person name="Hou J."/>
            <person name="Hu S."/>
            <person name="Huckvale T."/>
            <person name="Hung S.S."/>
            <person name="Kamenetzky L."/>
            <person name="Keane J.A."/>
            <person name="Kiss F."/>
            <person name="Koziol U."/>
            <person name="Lambert O."/>
            <person name="Liu K."/>
            <person name="Luo X."/>
            <person name="Luo Y."/>
            <person name="Macchiaroli N."/>
            <person name="Nichol S."/>
            <person name="Paps J."/>
            <person name="Parkinson J."/>
            <person name="Pouchkina-Stantcheva N."/>
            <person name="Riddiford N."/>
            <person name="Rosenzvit M."/>
            <person name="Salinas G."/>
            <person name="Wasmuth J.D."/>
            <person name="Zamanian M."/>
            <person name="Zheng Y."/>
            <person name="Cai X."/>
            <person name="Soberon X."/>
            <person name="Olson P.D."/>
            <person name="Laclette J.P."/>
            <person name="Brehm K."/>
            <person name="Berriman M."/>
            <person name="Garciarrubio A."/>
            <person name="Bobes R.J."/>
            <person name="Fragoso G."/>
            <person name="Sanchez-Flores A."/>
            <person name="Estrada K."/>
            <person name="Cevallos M.A."/>
            <person name="Morett E."/>
            <person name="Gonzalez V."/>
            <person name="Portillo T."/>
            <person name="Ochoa-Leyva A."/>
            <person name="Jose M.V."/>
            <person name="Sciutto E."/>
            <person name="Landa A."/>
            <person name="Jimenez L."/>
            <person name="Valdes V."/>
            <person name="Carrero J.C."/>
            <person name="Larralde C."/>
            <person name="Morales-Montor J."/>
            <person name="Limon-Lason J."/>
            <person name="Soberon X."/>
            <person name="Laclette J.P."/>
        </authorList>
    </citation>
    <scope>NUCLEOTIDE SEQUENCE [LARGE SCALE GENOMIC DNA]</scope>
</reference>
<dbReference type="AlphaFoldDB" id="A0A068XUB6"/>